<evidence type="ECO:0000256" key="2">
    <source>
        <dbReference type="ARBA" id="ARBA00008727"/>
    </source>
</evidence>
<keyword evidence="11" id="KW-1185">Reference proteome</keyword>
<dbReference type="SMART" id="SM00408">
    <property type="entry name" value="IGc2"/>
    <property type="match status" value="2"/>
</dbReference>
<evidence type="ECO:0000256" key="1">
    <source>
        <dbReference type="ARBA" id="ARBA00004479"/>
    </source>
</evidence>
<evidence type="ECO:0000256" key="8">
    <source>
        <dbReference type="SAM" id="MobiDB-lite"/>
    </source>
</evidence>
<evidence type="ECO:0000256" key="3">
    <source>
        <dbReference type="ARBA" id="ARBA00022692"/>
    </source>
</evidence>
<dbReference type="PANTHER" id="PTHR32178">
    <property type="entry name" value="FAM187"/>
    <property type="match status" value="1"/>
</dbReference>
<dbReference type="PANTHER" id="PTHR32178:SF6">
    <property type="entry name" value="IG-LIKE DOMAIN-CONTAINING PROTEIN"/>
    <property type="match status" value="1"/>
</dbReference>
<comment type="caution">
    <text evidence="10">The sequence shown here is derived from an EMBL/GenBank/DDBJ whole genome shotgun (WGS) entry which is preliminary data.</text>
</comment>
<evidence type="ECO:0000256" key="4">
    <source>
        <dbReference type="ARBA" id="ARBA00022729"/>
    </source>
</evidence>
<evidence type="ECO:0000256" key="7">
    <source>
        <dbReference type="ARBA" id="ARBA00023180"/>
    </source>
</evidence>
<dbReference type="Proteomes" id="UP000824540">
    <property type="component" value="Unassembled WGS sequence"/>
</dbReference>
<dbReference type="AlphaFoldDB" id="A0A8T2MZF7"/>
<name>A0A8T2MZF7_9TELE</name>
<dbReference type="InterPro" id="IPR013783">
    <property type="entry name" value="Ig-like_fold"/>
</dbReference>
<organism evidence="10 11">
    <name type="scientific">Albula glossodonta</name>
    <name type="common">roundjaw bonefish</name>
    <dbReference type="NCBI Taxonomy" id="121402"/>
    <lineage>
        <taxon>Eukaryota</taxon>
        <taxon>Metazoa</taxon>
        <taxon>Chordata</taxon>
        <taxon>Craniata</taxon>
        <taxon>Vertebrata</taxon>
        <taxon>Euteleostomi</taxon>
        <taxon>Actinopterygii</taxon>
        <taxon>Neopterygii</taxon>
        <taxon>Teleostei</taxon>
        <taxon>Albuliformes</taxon>
        <taxon>Albulidae</taxon>
        <taxon>Albula</taxon>
    </lineage>
</organism>
<dbReference type="SMART" id="SM00409">
    <property type="entry name" value="IG"/>
    <property type="match status" value="2"/>
</dbReference>
<proteinExistence type="inferred from homology"/>
<keyword evidence="7" id="KW-0325">Glycoprotein</keyword>
<evidence type="ECO:0000256" key="6">
    <source>
        <dbReference type="ARBA" id="ARBA00023136"/>
    </source>
</evidence>
<evidence type="ECO:0000256" key="5">
    <source>
        <dbReference type="ARBA" id="ARBA00022989"/>
    </source>
</evidence>
<comment type="subcellular location">
    <subcellularLocation>
        <location evidence="1">Membrane</location>
        <topology evidence="1">Single-pass type I membrane protein</topology>
    </subcellularLocation>
</comment>
<sequence>MLLLCGDTLNCPKMRVENPSKVLFLHTFLLCFAKTTTVRLLSIPEGQHTILTCPGHAPDDSAPLEWRDGTGRVIATKHGQTADVPREYEHKYSLLLNGSLFIKYLQLSDSGEFRCGAQLVAEVEVLTGQDYVVDVGRTLTLPCRVTEKQKQKWMFRKSKQFERTPIYIKHKNGTLSKEIADPQNRYSHTSDNALHISNLQPEDAGEYWCNGKKAAVLTVRTEKPDFTNQTADMADDTDTEADVPEEDDSEHESVSRYVTEASKESQGEAQLDSPAETGEIHYASLGRQNWRERPRSQGESHHVIYSTVAGGGGEAFRANLYS</sequence>
<dbReference type="InterPro" id="IPR039311">
    <property type="entry name" value="FAM187A/B"/>
</dbReference>
<evidence type="ECO:0000313" key="10">
    <source>
        <dbReference type="EMBL" id="KAG9333679.1"/>
    </source>
</evidence>
<dbReference type="PROSITE" id="PS50835">
    <property type="entry name" value="IG_LIKE"/>
    <property type="match status" value="2"/>
</dbReference>
<reference evidence="10" key="1">
    <citation type="thesis" date="2021" institute="BYU ScholarsArchive" country="Provo, UT, USA">
        <title>Applications of and Algorithms for Genome Assembly and Genomic Analyses with an Emphasis on Marine Teleosts.</title>
        <authorList>
            <person name="Pickett B.D."/>
        </authorList>
    </citation>
    <scope>NUCLEOTIDE SEQUENCE</scope>
    <source>
        <strain evidence="10">HI-2016</strain>
    </source>
</reference>
<dbReference type="Gene3D" id="2.60.40.10">
    <property type="entry name" value="Immunoglobulins"/>
    <property type="match status" value="2"/>
</dbReference>
<keyword evidence="3" id="KW-0812">Transmembrane</keyword>
<keyword evidence="6" id="KW-0472">Membrane</keyword>
<keyword evidence="4" id="KW-0732">Signal</keyword>
<dbReference type="InterPro" id="IPR007110">
    <property type="entry name" value="Ig-like_dom"/>
</dbReference>
<accession>A0A8T2MZF7</accession>
<dbReference type="EMBL" id="JAFBMS010000184">
    <property type="protein sequence ID" value="KAG9333679.1"/>
    <property type="molecule type" value="Genomic_DNA"/>
</dbReference>
<feature type="region of interest" description="Disordered" evidence="8">
    <location>
        <begin position="226"/>
        <end position="277"/>
    </location>
</feature>
<dbReference type="Pfam" id="PF07686">
    <property type="entry name" value="V-set"/>
    <property type="match status" value="1"/>
</dbReference>
<evidence type="ECO:0000313" key="11">
    <source>
        <dbReference type="Proteomes" id="UP000824540"/>
    </source>
</evidence>
<comment type="similarity">
    <text evidence="2">Belongs to the FAM187 family.</text>
</comment>
<feature type="compositionally biased region" description="Acidic residues" evidence="8">
    <location>
        <begin position="233"/>
        <end position="250"/>
    </location>
</feature>
<dbReference type="GO" id="GO:0016020">
    <property type="term" value="C:membrane"/>
    <property type="evidence" value="ECO:0007669"/>
    <property type="project" value="UniProtKB-SubCell"/>
</dbReference>
<dbReference type="InterPro" id="IPR003598">
    <property type="entry name" value="Ig_sub2"/>
</dbReference>
<protein>
    <recommendedName>
        <fullName evidence="9">Ig-like domain-containing protein</fullName>
    </recommendedName>
</protein>
<dbReference type="SUPFAM" id="SSF48726">
    <property type="entry name" value="Immunoglobulin"/>
    <property type="match status" value="2"/>
</dbReference>
<dbReference type="InterPro" id="IPR036179">
    <property type="entry name" value="Ig-like_dom_sf"/>
</dbReference>
<feature type="domain" description="Ig-like" evidence="9">
    <location>
        <begin position="136"/>
        <end position="209"/>
    </location>
</feature>
<dbReference type="InterPro" id="IPR013106">
    <property type="entry name" value="Ig_V-set"/>
</dbReference>
<dbReference type="InterPro" id="IPR003599">
    <property type="entry name" value="Ig_sub"/>
</dbReference>
<keyword evidence="5" id="KW-1133">Transmembrane helix</keyword>
<gene>
    <name evidence="10" type="ORF">JZ751_010669</name>
</gene>
<dbReference type="OrthoDB" id="8777224at2759"/>
<evidence type="ECO:0000259" key="9">
    <source>
        <dbReference type="PROSITE" id="PS50835"/>
    </source>
</evidence>
<feature type="domain" description="Ig-like" evidence="9">
    <location>
        <begin position="19"/>
        <end position="127"/>
    </location>
</feature>